<feature type="transmembrane region" description="Helical" evidence="1">
    <location>
        <begin position="35"/>
        <end position="55"/>
    </location>
</feature>
<feature type="transmembrane region" description="Helical" evidence="1">
    <location>
        <begin position="143"/>
        <end position="162"/>
    </location>
</feature>
<evidence type="ECO:0008006" key="4">
    <source>
        <dbReference type="Google" id="ProtNLM"/>
    </source>
</evidence>
<dbReference type="Proteomes" id="UP000323824">
    <property type="component" value="Chromosome"/>
</dbReference>
<feature type="transmembrane region" description="Helical" evidence="1">
    <location>
        <begin position="87"/>
        <end position="111"/>
    </location>
</feature>
<dbReference type="RefSeq" id="WP_149567212.1">
    <property type="nucleotide sequence ID" value="NZ_CP035807.1"/>
</dbReference>
<evidence type="ECO:0000313" key="3">
    <source>
        <dbReference type="Proteomes" id="UP000323824"/>
    </source>
</evidence>
<evidence type="ECO:0000256" key="1">
    <source>
        <dbReference type="SAM" id="Phobius"/>
    </source>
</evidence>
<dbReference type="EMBL" id="CP035807">
    <property type="protein sequence ID" value="QEN03955.1"/>
    <property type="molecule type" value="Genomic_DNA"/>
</dbReference>
<dbReference type="AlphaFoldDB" id="A0A5C1Q7F2"/>
<keyword evidence="1" id="KW-0812">Transmembrane</keyword>
<keyword evidence="3" id="KW-1185">Reference proteome</keyword>
<protein>
    <recommendedName>
        <fullName evidence="4">DUF308 domain-containing protein</fullName>
    </recommendedName>
</protein>
<reference evidence="2 3" key="2">
    <citation type="submission" date="2019-09" db="EMBL/GenBank/DDBJ databases">
        <title>Complete Genome Sequence and Methylome Analysis of free living Spirochaetas.</title>
        <authorList>
            <person name="Leshcheva N."/>
            <person name="Mikheeva N."/>
        </authorList>
    </citation>
    <scope>NUCLEOTIDE SEQUENCE [LARGE SCALE GENOMIC DNA]</scope>
    <source>
        <strain evidence="2 3">P</strain>
    </source>
</reference>
<sequence length="166" mass="17889">MNNDIVLKNIKFSIMLILGLVLVINPTSLLSILLFILGFYFIIIGFNSLISSVILIKFRKGWVYDGVKAAILLIAGIVLVFNTGKIAVTISSLVFVIIGLLIFFIGVMAIIRVKETSAGIILIVLGLLIALFPLGVSNLITRIIGGSLIGLSLYLLLSINNLTKSS</sequence>
<gene>
    <name evidence="2" type="ORF">EW093_04320</name>
</gene>
<organism evidence="2 3">
    <name type="scientific">Thiospirochaeta perfilievii</name>
    <dbReference type="NCBI Taxonomy" id="252967"/>
    <lineage>
        <taxon>Bacteria</taxon>
        <taxon>Pseudomonadati</taxon>
        <taxon>Spirochaetota</taxon>
        <taxon>Spirochaetia</taxon>
        <taxon>Spirochaetales</taxon>
        <taxon>Spirochaetaceae</taxon>
        <taxon>Thiospirochaeta</taxon>
    </lineage>
</organism>
<name>A0A5C1Q7F2_9SPIO</name>
<accession>A0A5C1Q7F2</accession>
<reference evidence="2 3" key="1">
    <citation type="submission" date="2019-02" db="EMBL/GenBank/DDBJ databases">
        <authorList>
            <person name="Fomenkov A."/>
            <person name="Dubinina G."/>
            <person name="Grabovich M."/>
            <person name="Vincze T."/>
            <person name="Roberts R.J."/>
        </authorList>
    </citation>
    <scope>NUCLEOTIDE SEQUENCE [LARGE SCALE GENOMIC DNA]</scope>
    <source>
        <strain evidence="2 3">P</strain>
    </source>
</reference>
<evidence type="ECO:0000313" key="2">
    <source>
        <dbReference type="EMBL" id="QEN03955.1"/>
    </source>
</evidence>
<proteinExistence type="predicted"/>
<feature type="transmembrane region" description="Helical" evidence="1">
    <location>
        <begin position="62"/>
        <end position="81"/>
    </location>
</feature>
<keyword evidence="1" id="KW-0472">Membrane</keyword>
<dbReference type="Pfam" id="PF03729">
    <property type="entry name" value="DUF308"/>
    <property type="match status" value="2"/>
</dbReference>
<feature type="transmembrane region" description="Helical" evidence="1">
    <location>
        <begin position="12"/>
        <end position="29"/>
    </location>
</feature>
<dbReference type="InterPro" id="IPR005325">
    <property type="entry name" value="DUF308_memb"/>
</dbReference>
<feature type="transmembrane region" description="Helical" evidence="1">
    <location>
        <begin position="118"/>
        <end position="137"/>
    </location>
</feature>
<keyword evidence="1" id="KW-1133">Transmembrane helix</keyword>
<dbReference type="KEGG" id="sper:EW093_04320"/>